<evidence type="ECO:0000313" key="3">
    <source>
        <dbReference type="Proteomes" id="UP000073492"/>
    </source>
</evidence>
<gene>
    <name evidence="2" type="ORF">AC579_67</name>
</gene>
<dbReference type="Proteomes" id="UP000073492">
    <property type="component" value="Unassembled WGS sequence"/>
</dbReference>
<feature type="region of interest" description="Disordered" evidence="1">
    <location>
        <begin position="1"/>
        <end position="80"/>
    </location>
</feature>
<feature type="compositionally biased region" description="Acidic residues" evidence="1">
    <location>
        <begin position="20"/>
        <end position="37"/>
    </location>
</feature>
<protein>
    <submittedName>
        <fullName evidence="2">Uncharacterized protein</fullName>
    </submittedName>
</protein>
<comment type="caution">
    <text evidence="2">The sequence shown here is derived from an EMBL/GenBank/DDBJ whole genome shotgun (WGS) entry which is preliminary data.</text>
</comment>
<dbReference type="AlphaFoldDB" id="A0A139IA72"/>
<reference evidence="2 3" key="1">
    <citation type="submission" date="2015-07" db="EMBL/GenBank/DDBJ databases">
        <title>Comparative genomics of the Sigatoka disease complex on banana suggests a link between parallel evolutionary changes in Pseudocercospora fijiensis and Pseudocercospora eumusae and increased virulence on the banana host.</title>
        <authorList>
            <person name="Chang T.-C."/>
            <person name="Salvucci A."/>
            <person name="Crous P.W."/>
            <person name="Stergiopoulos I."/>
        </authorList>
    </citation>
    <scope>NUCLEOTIDE SEQUENCE [LARGE SCALE GENOMIC DNA]</scope>
    <source>
        <strain evidence="2 3">CBS 116634</strain>
    </source>
</reference>
<keyword evidence="3" id="KW-1185">Reference proteome</keyword>
<feature type="compositionally biased region" description="Polar residues" evidence="1">
    <location>
        <begin position="69"/>
        <end position="80"/>
    </location>
</feature>
<evidence type="ECO:0000313" key="2">
    <source>
        <dbReference type="EMBL" id="KXT11624.1"/>
    </source>
</evidence>
<name>A0A139IA72_9PEZI</name>
<proteinExistence type="predicted"/>
<dbReference type="EMBL" id="LFZO01000188">
    <property type="protein sequence ID" value="KXT11624.1"/>
    <property type="molecule type" value="Genomic_DNA"/>
</dbReference>
<evidence type="ECO:0000256" key="1">
    <source>
        <dbReference type="SAM" id="MobiDB-lite"/>
    </source>
</evidence>
<feature type="compositionally biased region" description="Basic residues" evidence="1">
    <location>
        <begin position="44"/>
        <end position="56"/>
    </location>
</feature>
<accession>A0A139IA72</accession>
<sequence length="106" mass="11626">MIMVPKSSRKRKAPAPDFGQDTDEDEEPTEEKSEDDGLSPSPKKSTKGKSARKRAKKQPDKALEISDPVTPTKQTGKTSAAVTCSEAYLLIGDYLLVSTYNHNQTQ</sequence>
<organism evidence="2 3">
    <name type="scientific">Pseudocercospora musae</name>
    <dbReference type="NCBI Taxonomy" id="113226"/>
    <lineage>
        <taxon>Eukaryota</taxon>
        <taxon>Fungi</taxon>
        <taxon>Dikarya</taxon>
        <taxon>Ascomycota</taxon>
        <taxon>Pezizomycotina</taxon>
        <taxon>Dothideomycetes</taxon>
        <taxon>Dothideomycetidae</taxon>
        <taxon>Mycosphaerellales</taxon>
        <taxon>Mycosphaerellaceae</taxon>
        <taxon>Pseudocercospora</taxon>
    </lineage>
</organism>